<dbReference type="InterPro" id="IPR001680">
    <property type="entry name" value="WD40_rpt"/>
</dbReference>
<keyword evidence="7" id="KW-1185">Reference proteome</keyword>
<evidence type="ECO:0000313" key="7">
    <source>
        <dbReference type="Proteomes" id="UP000015354"/>
    </source>
</evidence>
<keyword evidence="3" id="KW-0677">Repeat</keyword>
<evidence type="ECO:0000313" key="6">
    <source>
        <dbReference type="EMBL" id="EPY32172.1"/>
    </source>
</evidence>
<evidence type="ECO:0000256" key="1">
    <source>
        <dbReference type="ARBA" id="ARBA00005672"/>
    </source>
</evidence>
<reference evidence="6 7" key="1">
    <citation type="journal article" date="2013" name="PLoS ONE">
        <title>Predicting the Proteins of Angomonas deanei, Strigomonas culicis and Their Respective Endosymbionts Reveals New Aspects of the Trypanosomatidae Family.</title>
        <authorList>
            <person name="Motta M.C."/>
            <person name="Martins A.C."/>
            <person name="de Souza S.S."/>
            <person name="Catta-Preta C.M."/>
            <person name="Silva R."/>
            <person name="Klein C.C."/>
            <person name="de Almeida L.G."/>
            <person name="de Lima Cunha O."/>
            <person name="Ciapina L.P."/>
            <person name="Brocchi M."/>
            <person name="Colabardini A.C."/>
            <person name="de Araujo Lima B."/>
            <person name="Machado C.R."/>
            <person name="de Almeida Soares C.M."/>
            <person name="Probst C.M."/>
            <person name="de Menezes C.B."/>
            <person name="Thompson C.E."/>
            <person name="Bartholomeu D.C."/>
            <person name="Gradia D.F."/>
            <person name="Pavoni D.P."/>
            <person name="Grisard E.C."/>
            <person name="Fantinatti-Garboggini F."/>
            <person name="Marchini F.K."/>
            <person name="Rodrigues-Luiz G.F."/>
            <person name="Wagner G."/>
            <person name="Goldman G.H."/>
            <person name="Fietto J.L."/>
            <person name="Elias M.C."/>
            <person name="Goldman M.H."/>
            <person name="Sagot M.F."/>
            <person name="Pereira M."/>
            <person name="Stoco P.H."/>
            <person name="de Mendonca-Neto R.P."/>
            <person name="Teixeira S.M."/>
            <person name="Maciel T.E."/>
            <person name="de Oliveira Mendes T.A."/>
            <person name="Urmenyi T.P."/>
            <person name="de Souza W."/>
            <person name="Schenkman S."/>
            <person name="de Vasconcelos A.T."/>
        </authorList>
    </citation>
    <scope>NUCLEOTIDE SEQUENCE [LARGE SCALE GENOMIC DNA]</scope>
</reference>
<dbReference type="EMBL" id="ATMH01002944">
    <property type="protein sequence ID" value="EPY32172.1"/>
    <property type="molecule type" value="Genomic_DNA"/>
</dbReference>
<accession>S9UMW0</accession>
<dbReference type="OrthoDB" id="196957at2759"/>
<evidence type="ECO:0000256" key="3">
    <source>
        <dbReference type="ARBA" id="ARBA00022737"/>
    </source>
</evidence>
<reference evidence="6" key="2">
    <citation type="submission" date="2013-03" db="EMBL/GenBank/DDBJ databases">
        <authorList>
            <person name="Motta M.C.M."/>
            <person name="Martins A.C.A."/>
            <person name="Preta C.M.C.C."/>
            <person name="Silva R."/>
            <person name="de Souza S.S."/>
            <person name="Klein C.C."/>
            <person name="de Almeida L.G.P."/>
            <person name="Cunha O.L."/>
            <person name="Colabardini A.C."/>
            <person name="Lima B.A."/>
            <person name="Machado C.R."/>
            <person name="Soares C.M.A."/>
            <person name="de Menezes C.B.A."/>
            <person name="Bartolomeu D.C."/>
            <person name="Grisard E.C."/>
            <person name="Fantinatti-Garboggini F."/>
            <person name="Rodrigues-Luiz G.F."/>
            <person name="Wagner G."/>
            <person name="Goldman G.H."/>
            <person name="Fietto J.L.R."/>
            <person name="Ciapina L.P."/>
            <person name="Brocchi M."/>
            <person name="Elias M.C."/>
            <person name="Goldman M.H.S."/>
            <person name="Sagot M.-F."/>
            <person name="Pereira M."/>
            <person name="Stoco P.H."/>
            <person name="Teixeira S.M.R."/>
            <person name="de Mendonca-Neto R.P."/>
            <person name="Maciel T.E.F."/>
            <person name="Mendes T.A.O."/>
            <person name="Urmenyi T.P."/>
            <person name="Teixeira M.M.G."/>
            <person name="de Camargo E.F.P."/>
            <person name="de Sousa W."/>
            <person name="Schenkman S."/>
            <person name="de Vasconcelos A.T.R."/>
        </authorList>
    </citation>
    <scope>NUCLEOTIDE SEQUENCE</scope>
</reference>
<gene>
    <name evidence="6" type="ORF">STCU_02944</name>
    <name evidence="5" type="ORF">STCU_06895</name>
</gene>
<protein>
    <submittedName>
        <fullName evidence="6">WD40 repeat protein</fullName>
    </submittedName>
</protein>
<feature type="domain" description="EIPR1-like beta-propeller" evidence="4">
    <location>
        <begin position="1"/>
        <end position="280"/>
    </location>
</feature>
<dbReference type="Gene3D" id="2.130.10.10">
    <property type="entry name" value="YVTN repeat-like/Quinoprotein amine dehydrogenase"/>
    <property type="match status" value="1"/>
</dbReference>
<keyword evidence="2" id="KW-0853">WD repeat</keyword>
<sequence>MTSCVYGLDLQANSICSLYHESTNSQETHKFLISSCSFSNENKIHLLEFDERNKSIECTSVWPVKQAISGMWTSPALSSKILVATASSNEMNILNVQENSCSEPKTILTVSKRVSKVLWDLEGLQNEVKFISGNKLIQVSLDGGKIGDEKGNYNLGSEEVHVAALDPHHPSLCAFVRGTSQISIFDMRAKSVNDVTSVYPLHGFGKTTAIDFSPSNPNELLSAGTDGTILIHDIRFDGKYTLERKCAIPSHEHTVRRALFNPFHKELLVSCSSEQTMKLFEFNNKSFNCLKCVDEFGDSVMDTCWSSSNPWVFAGVSFNGKVIIDTVPNDTKMQVLLDEKK</sequence>
<comment type="caution">
    <text evidence="6">The sequence shown here is derived from an EMBL/GenBank/DDBJ whole genome shotgun (WGS) entry which is preliminary data.</text>
</comment>
<dbReference type="InterPro" id="IPR015943">
    <property type="entry name" value="WD40/YVTN_repeat-like_dom_sf"/>
</dbReference>
<dbReference type="Pfam" id="PF23609">
    <property type="entry name" value="Beta-prop_EIPR1"/>
    <property type="match status" value="1"/>
</dbReference>
<name>S9UMW0_9TRYP</name>
<proteinExistence type="inferred from homology"/>
<evidence type="ECO:0000256" key="2">
    <source>
        <dbReference type="ARBA" id="ARBA00022574"/>
    </source>
</evidence>
<dbReference type="InterPro" id="IPR040323">
    <property type="entry name" value="EIPR1"/>
</dbReference>
<dbReference type="SMART" id="SM00320">
    <property type="entry name" value="WD40"/>
    <property type="match status" value="3"/>
</dbReference>
<dbReference type="PANTHER" id="PTHR14205:SF15">
    <property type="entry name" value="EARP AND GARP COMPLEX-INTERACTING PROTEIN 1"/>
    <property type="match status" value="1"/>
</dbReference>
<dbReference type="Proteomes" id="UP000015354">
    <property type="component" value="Unassembled WGS sequence"/>
</dbReference>
<dbReference type="InterPro" id="IPR059104">
    <property type="entry name" value="Beta-prop_EIPR1-like"/>
</dbReference>
<dbReference type="GO" id="GO:0016567">
    <property type="term" value="P:protein ubiquitination"/>
    <property type="evidence" value="ECO:0007669"/>
    <property type="project" value="TreeGrafter"/>
</dbReference>
<dbReference type="EMBL" id="ATMH01006895">
    <property type="protein sequence ID" value="EPY24999.1"/>
    <property type="molecule type" value="Genomic_DNA"/>
</dbReference>
<comment type="similarity">
    <text evidence="1">Belongs to the WD repeat EIPR1 family.</text>
</comment>
<dbReference type="PANTHER" id="PTHR14205">
    <property type="entry name" value="WD-REPEAT PROTEIN"/>
    <property type="match status" value="1"/>
</dbReference>
<dbReference type="SUPFAM" id="SSF50978">
    <property type="entry name" value="WD40 repeat-like"/>
    <property type="match status" value="1"/>
</dbReference>
<dbReference type="InterPro" id="IPR036322">
    <property type="entry name" value="WD40_repeat_dom_sf"/>
</dbReference>
<evidence type="ECO:0000313" key="5">
    <source>
        <dbReference type="EMBL" id="EPY24999.1"/>
    </source>
</evidence>
<evidence type="ECO:0000259" key="4">
    <source>
        <dbReference type="Pfam" id="PF23609"/>
    </source>
</evidence>
<dbReference type="AlphaFoldDB" id="S9UMW0"/>
<organism evidence="6 7">
    <name type="scientific">Strigomonas culicis</name>
    <dbReference type="NCBI Taxonomy" id="28005"/>
    <lineage>
        <taxon>Eukaryota</taxon>
        <taxon>Discoba</taxon>
        <taxon>Euglenozoa</taxon>
        <taxon>Kinetoplastea</taxon>
        <taxon>Metakinetoplastina</taxon>
        <taxon>Trypanosomatida</taxon>
        <taxon>Trypanosomatidae</taxon>
        <taxon>Strigomonadinae</taxon>
        <taxon>Strigomonas</taxon>
    </lineage>
</organism>